<dbReference type="PANTHER" id="PTHR46797:SF1">
    <property type="entry name" value="METHYLPHOSPHONATE SYNTHASE"/>
    <property type="match status" value="1"/>
</dbReference>
<dbReference type="CDD" id="cd00093">
    <property type="entry name" value="HTH_XRE"/>
    <property type="match status" value="2"/>
</dbReference>
<feature type="domain" description="HTH cro/C1-type" evidence="2">
    <location>
        <begin position="2"/>
        <end position="52"/>
    </location>
</feature>
<dbReference type="EMBL" id="CP096566">
    <property type="protein sequence ID" value="UPU46429.1"/>
    <property type="molecule type" value="Genomic_DNA"/>
</dbReference>
<protein>
    <submittedName>
        <fullName evidence="3">Transcriptional regulator</fullName>
    </submittedName>
</protein>
<dbReference type="SUPFAM" id="SSF47413">
    <property type="entry name" value="lambda repressor-like DNA-binding domains"/>
    <property type="match status" value="2"/>
</dbReference>
<dbReference type="PROSITE" id="PS50943">
    <property type="entry name" value="HTH_CROC1"/>
    <property type="match status" value="2"/>
</dbReference>
<evidence type="ECO:0000313" key="4">
    <source>
        <dbReference type="Proteomes" id="UP000831484"/>
    </source>
</evidence>
<dbReference type="GO" id="GO:0003677">
    <property type="term" value="F:DNA binding"/>
    <property type="evidence" value="ECO:0007669"/>
    <property type="project" value="UniProtKB-KW"/>
</dbReference>
<gene>
    <name evidence="3" type="ORF">M0639_30770</name>
</gene>
<dbReference type="InterPro" id="IPR050807">
    <property type="entry name" value="TransReg_Diox_bact_type"/>
</dbReference>
<organism evidence="3 4">
    <name type="scientific">Rhodococcus qingshengii JCM 15477</name>
    <dbReference type="NCBI Taxonomy" id="1303681"/>
    <lineage>
        <taxon>Bacteria</taxon>
        <taxon>Bacillati</taxon>
        <taxon>Actinomycetota</taxon>
        <taxon>Actinomycetes</taxon>
        <taxon>Mycobacteriales</taxon>
        <taxon>Nocardiaceae</taxon>
        <taxon>Rhodococcus</taxon>
        <taxon>Rhodococcus erythropolis group</taxon>
    </lineage>
</organism>
<dbReference type="GO" id="GO:0005829">
    <property type="term" value="C:cytosol"/>
    <property type="evidence" value="ECO:0007669"/>
    <property type="project" value="TreeGrafter"/>
</dbReference>
<dbReference type="AlphaFoldDB" id="A0AB38RMU3"/>
<dbReference type="SMART" id="SM00530">
    <property type="entry name" value="HTH_XRE"/>
    <property type="match status" value="2"/>
</dbReference>
<accession>A0AB38RMU3</accession>
<reference evidence="4" key="1">
    <citation type="journal article" date="2022" name="Environ. Microbiol.">
        <title>Functional analysis, diversity, and distribution of carbendazim hydrolases MheI and CbmA, responsible for the initial step in carbendazim degradation.</title>
        <authorList>
            <person name="Zhang M."/>
            <person name="Bai X."/>
            <person name="Li Q."/>
            <person name="Zhang L."/>
            <person name="Zhu Q."/>
            <person name="Gao S."/>
            <person name="Ke Z."/>
            <person name="Jiang M."/>
            <person name="Hu J."/>
            <person name="Qiu J."/>
            <person name="Hong Q."/>
        </authorList>
    </citation>
    <scope>NUCLEOTIDE SEQUENCE [LARGE SCALE GENOMIC DNA]</scope>
    <source>
        <strain evidence="4">djl-6</strain>
    </source>
</reference>
<dbReference type="InterPro" id="IPR010982">
    <property type="entry name" value="Lambda_DNA-bd_dom_sf"/>
</dbReference>
<evidence type="ECO:0000259" key="2">
    <source>
        <dbReference type="PROSITE" id="PS50943"/>
    </source>
</evidence>
<evidence type="ECO:0000256" key="1">
    <source>
        <dbReference type="ARBA" id="ARBA00023125"/>
    </source>
</evidence>
<geneLocation type="plasmid" evidence="3 4">
    <name>pdjl-6-3</name>
</geneLocation>
<keyword evidence="1" id="KW-0238">DNA-binding</keyword>
<dbReference type="PANTHER" id="PTHR46797">
    <property type="entry name" value="HTH-TYPE TRANSCRIPTIONAL REGULATOR"/>
    <property type="match status" value="1"/>
</dbReference>
<name>A0AB38RMU3_RHOSG</name>
<dbReference type="GO" id="GO:0003700">
    <property type="term" value="F:DNA-binding transcription factor activity"/>
    <property type="evidence" value="ECO:0007669"/>
    <property type="project" value="TreeGrafter"/>
</dbReference>
<dbReference type="Gene3D" id="1.10.260.40">
    <property type="entry name" value="lambda repressor-like DNA-binding domains"/>
    <property type="match status" value="2"/>
</dbReference>
<sequence length="132" mass="14359">MERGFTQAELARILGLTPGAVKAWEAGRGTPKIETLVKLVDPSVLDIDISALVSVPKGETFLGDLRTLRLITQSQLAERIGLSQTMMGALERGEINLSEDVAEMLAAELDYSLSDIRSAFNRARSRPPHTPV</sequence>
<keyword evidence="3" id="KW-0614">Plasmid</keyword>
<dbReference type="Proteomes" id="UP000831484">
    <property type="component" value="Plasmid pdjl-6-3"/>
</dbReference>
<keyword evidence="4" id="KW-1185">Reference proteome</keyword>
<feature type="domain" description="HTH cro/C1-type" evidence="2">
    <location>
        <begin position="65"/>
        <end position="116"/>
    </location>
</feature>
<dbReference type="Pfam" id="PF01381">
    <property type="entry name" value="HTH_3"/>
    <property type="match status" value="2"/>
</dbReference>
<evidence type="ECO:0000313" key="3">
    <source>
        <dbReference type="EMBL" id="UPU46429.1"/>
    </source>
</evidence>
<proteinExistence type="predicted"/>
<dbReference type="InterPro" id="IPR001387">
    <property type="entry name" value="Cro/C1-type_HTH"/>
</dbReference>